<feature type="transmembrane region" description="Helical" evidence="1">
    <location>
        <begin position="119"/>
        <end position="137"/>
    </location>
</feature>
<dbReference type="InterPro" id="IPR045713">
    <property type="entry name" value="DUF6069"/>
</dbReference>
<keyword evidence="1" id="KW-0472">Membrane</keyword>
<reference evidence="2 3" key="1">
    <citation type="journal article" date="2012" name="BMC Genomics">
        <title>Complete genome sequence of Saccharothrix espanaensis DSM 44229T and comparison to the other completely sequenced Pseudonocardiaceae.</title>
        <authorList>
            <person name="Strobel T."/>
            <person name="Al-Dilaimi A."/>
            <person name="Blom J."/>
            <person name="Gessner A."/>
            <person name="Kalinowski J."/>
            <person name="Luzhetska M."/>
            <person name="Puhler A."/>
            <person name="Szczepanowski R."/>
            <person name="Bechthold A."/>
            <person name="Ruckert C."/>
        </authorList>
    </citation>
    <scope>NUCLEOTIDE SEQUENCE [LARGE SCALE GENOMIC DNA]</scope>
    <source>
        <strain evidence="3">ATCC 51144 / DSM 44229 / JCM 9112 / NBRC 15066 / NRRL 15764</strain>
    </source>
</reference>
<gene>
    <name evidence="2" type="ordered locus">BN6_28430</name>
</gene>
<dbReference type="AlphaFoldDB" id="K0JZT3"/>
<dbReference type="PATRIC" id="fig|1179773.3.peg.2843"/>
<proteinExistence type="predicted"/>
<feature type="transmembrane region" description="Helical" evidence="1">
    <location>
        <begin position="59"/>
        <end position="82"/>
    </location>
</feature>
<evidence type="ECO:0000256" key="1">
    <source>
        <dbReference type="SAM" id="Phobius"/>
    </source>
</evidence>
<keyword evidence="1" id="KW-1133">Transmembrane helix</keyword>
<name>K0JZT3_SACES</name>
<keyword evidence="3" id="KW-1185">Reference proteome</keyword>
<dbReference type="EMBL" id="HE804045">
    <property type="protein sequence ID" value="CCH30154.1"/>
    <property type="molecule type" value="Genomic_DNA"/>
</dbReference>
<dbReference type="BioCyc" id="SESP1179773:BN6_RS13815-MONOMER"/>
<dbReference type="OrthoDB" id="4868427at2"/>
<dbReference type="Proteomes" id="UP000006281">
    <property type="component" value="Chromosome"/>
</dbReference>
<accession>K0JZT3</accession>
<evidence type="ECO:0000313" key="2">
    <source>
        <dbReference type="EMBL" id="CCH30154.1"/>
    </source>
</evidence>
<dbReference type="KEGG" id="sesp:BN6_28430"/>
<dbReference type="RefSeq" id="WP_015100266.1">
    <property type="nucleotide sequence ID" value="NC_019673.1"/>
</dbReference>
<feature type="transmembrane region" description="Helical" evidence="1">
    <location>
        <begin position="89"/>
        <end position="113"/>
    </location>
</feature>
<organism evidence="2 3">
    <name type="scientific">Saccharothrix espanaensis (strain ATCC 51144 / DSM 44229 / JCM 9112 / NBRC 15066 / NRRL 15764)</name>
    <dbReference type="NCBI Taxonomy" id="1179773"/>
    <lineage>
        <taxon>Bacteria</taxon>
        <taxon>Bacillati</taxon>
        <taxon>Actinomycetota</taxon>
        <taxon>Actinomycetes</taxon>
        <taxon>Pseudonocardiales</taxon>
        <taxon>Pseudonocardiaceae</taxon>
        <taxon>Saccharothrix</taxon>
    </lineage>
</organism>
<dbReference type="HOGENOM" id="CLU_117498_0_0_11"/>
<sequence length="161" mass="16456">MDGQPETSGGAGRLWAGGFATAVVAALLAVVGILIARGLLGVAVLAPEGEGAWGNANTVAYALGAALAALLATGLLALLIVSTPRSRQFFTWIGLLLTAIAVILPLGIGGFVGPGLATALINLVLGVSIVLMLNGVARSAYRAYPNRAYPDRVYPDRTREF</sequence>
<dbReference type="STRING" id="1179773.BN6_28430"/>
<dbReference type="Pfam" id="PF19545">
    <property type="entry name" value="DUF6069"/>
    <property type="match status" value="1"/>
</dbReference>
<feature type="transmembrane region" description="Helical" evidence="1">
    <location>
        <begin position="12"/>
        <end position="39"/>
    </location>
</feature>
<keyword evidence="1" id="KW-0812">Transmembrane</keyword>
<evidence type="ECO:0000313" key="3">
    <source>
        <dbReference type="Proteomes" id="UP000006281"/>
    </source>
</evidence>
<dbReference type="eggNOG" id="ENOG5032RVX">
    <property type="taxonomic scope" value="Bacteria"/>
</dbReference>
<protein>
    <submittedName>
        <fullName evidence="2">Putative membrane protein</fullName>
    </submittedName>
</protein>